<protein>
    <submittedName>
        <fullName evidence="3">XdhC family protein</fullName>
    </submittedName>
</protein>
<dbReference type="EMBL" id="JAYMFH010000003">
    <property type="protein sequence ID" value="MEC4294552.1"/>
    <property type="molecule type" value="Genomic_DNA"/>
</dbReference>
<evidence type="ECO:0000259" key="1">
    <source>
        <dbReference type="Pfam" id="PF02625"/>
    </source>
</evidence>
<organism evidence="3 4">
    <name type="scientific">Adlercreutzia shanghongiae</name>
    <dbReference type="NCBI Taxonomy" id="3111773"/>
    <lineage>
        <taxon>Bacteria</taxon>
        <taxon>Bacillati</taxon>
        <taxon>Actinomycetota</taxon>
        <taxon>Coriobacteriia</taxon>
        <taxon>Eggerthellales</taxon>
        <taxon>Eggerthellaceae</taxon>
        <taxon>Adlercreutzia</taxon>
    </lineage>
</organism>
<evidence type="ECO:0000313" key="3">
    <source>
        <dbReference type="EMBL" id="MEC4294552.1"/>
    </source>
</evidence>
<dbReference type="Pfam" id="PF13478">
    <property type="entry name" value="XdhC_C"/>
    <property type="match status" value="1"/>
</dbReference>
<evidence type="ECO:0000259" key="2">
    <source>
        <dbReference type="Pfam" id="PF13478"/>
    </source>
</evidence>
<dbReference type="Gene3D" id="3.40.50.720">
    <property type="entry name" value="NAD(P)-binding Rossmann-like Domain"/>
    <property type="match status" value="1"/>
</dbReference>
<dbReference type="InterPro" id="IPR052698">
    <property type="entry name" value="MoCofactor_Util/Proc"/>
</dbReference>
<dbReference type="RefSeq" id="WP_326454505.1">
    <property type="nucleotide sequence ID" value="NZ_JAYMFH010000003.1"/>
</dbReference>
<keyword evidence="4" id="KW-1185">Reference proteome</keyword>
<dbReference type="Proteomes" id="UP001343724">
    <property type="component" value="Unassembled WGS sequence"/>
</dbReference>
<sequence length="418" mass="43912">MREVRDDVRRWFSEGACVALAQVTKTWGSSPRVPGSVMAVSGDGRLSGSVSGGCIEGAVAQVAMECATGRLSSLEKFHASTRRAQEVGLSCGGNIEVFVNALDEALFAFEDALLAADGAYLRLTAVEDVEPVSEDICADSLPDADALEGATSLIGTSLIVADAATAQAALEALAPGCRERLAVIETAADGSVLAIAPLEAARNAGAAEHIARAAAAAWDRPLTESAGHVIEGPVDWFFARVSSKPQIICIGGVHIAMRLCEIAHVLGFRTIVIDPRRVFATGERFPGVDELVHAWPQEAFKSIPLTSSTAVCALTHDPKIDVPALSAALSSPAFYIGSLGRTTTQLARYRALVEAGHTDEEIDRIFGPIGLDLRGREPAEIALSVMAEITAVRHGSPYSLTTMVESARKAEAEKSVKA</sequence>
<feature type="domain" description="XdhC Rossmann" evidence="2">
    <location>
        <begin position="248"/>
        <end position="389"/>
    </location>
</feature>
<name>A0ABU6IXG3_9ACTN</name>
<dbReference type="InterPro" id="IPR027051">
    <property type="entry name" value="XdhC_Rossmann_dom"/>
</dbReference>
<feature type="domain" description="XdhC- CoxI" evidence="1">
    <location>
        <begin position="11"/>
        <end position="70"/>
    </location>
</feature>
<comment type="caution">
    <text evidence="3">The sequence shown here is derived from an EMBL/GenBank/DDBJ whole genome shotgun (WGS) entry which is preliminary data.</text>
</comment>
<dbReference type="InterPro" id="IPR003777">
    <property type="entry name" value="XdhC_CoxI"/>
</dbReference>
<gene>
    <name evidence="3" type="ORF">VJ920_04450</name>
</gene>
<dbReference type="Pfam" id="PF02625">
    <property type="entry name" value="XdhC_CoxI"/>
    <property type="match status" value="1"/>
</dbReference>
<reference evidence="3 4" key="1">
    <citation type="submission" date="2024-01" db="EMBL/GenBank/DDBJ databases">
        <title>novel species in genus Adlercreutzia.</title>
        <authorList>
            <person name="Liu X."/>
        </authorList>
    </citation>
    <scope>NUCLEOTIDE SEQUENCE [LARGE SCALE GENOMIC DNA]</scope>
    <source>
        <strain evidence="3 4">R22</strain>
    </source>
</reference>
<accession>A0ABU6IXG3</accession>
<proteinExistence type="predicted"/>
<dbReference type="PANTHER" id="PTHR30388:SF4">
    <property type="entry name" value="MOLYBDENUM COFACTOR INSERTION CHAPERONE PAOD"/>
    <property type="match status" value="1"/>
</dbReference>
<dbReference type="PANTHER" id="PTHR30388">
    <property type="entry name" value="ALDEHYDE OXIDOREDUCTASE MOLYBDENUM COFACTOR ASSEMBLY PROTEIN"/>
    <property type="match status" value="1"/>
</dbReference>
<evidence type="ECO:0000313" key="4">
    <source>
        <dbReference type="Proteomes" id="UP001343724"/>
    </source>
</evidence>